<evidence type="ECO:0000313" key="10">
    <source>
        <dbReference type="Proteomes" id="UP000177507"/>
    </source>
</evidence>
<dbReference type="FunFam" id="3.40.309.10:FF:000018">
    <property type="entry name" value="Alpha-aminoadipic semialdehyde dehydrogenase"/>
    <property type="match status" value="1"/>
</dbReference>
<keyword evidence="4" id="KW-0520">NAD</keyword>
<evidence type="ECO:0000259" key="8">
    <source>
        <dbReference type="Pfam" id="PF00171"/>
    </source>
</evidence>
<comment type="similarity">
    <text evidence="1 7">Belongs to the aldehyde dehydrogenase family.</text>
</comment>
<feature type="active site" evidence="6">
    <location>
        <position position="263"/>
    </location>
</feature>
<dbReference type="EMBL" id="MGJI01000016">
    <property type="protein sequence ID" value="OGN04921.1"/>
    <property type="molecule type" value="Genomic_DNA"/>
</dbReference>
<comment type="caution">
    <text evidence="9">The sequence shown here is derived from an EMBL/GenBank/DDBJ whole genome shotgun (WGS) entry which is preliminary data.</text>
</comment>
<dbReference type="AlphaFoldDB" id="A0A1F8EVP2"/>
<dbReference type="PROSITE" id="PS00687">
    <property type="entry name" value="ALDEHYDE_DEHYDR_GLU"/>
    <property type="match status" value="1"/>
</dbReference>
<dbReference type="InterPro" id="IPR016161">
    <property type="entry name" value="Ald_DH/histidinol_DH"/>
</dbReference>
<name>A0A1F8EVP2_9BACT</name>
<dbReference type="STRING" id="1802668.A2831_02605"/>
<dbReference type="PANTHER" id="PTHR43521:SF1">
    <property type="entry name" value="ALPHA-AMINOADIPIC SEMIALDEHYDE DEHYDROGENASE"/>
    <property type="match status" value="1"/>
</dbReference>
<dbReference type="InterPro" id="IPR016162">
    <property type="entry name" value="Ald_DH_N"/>
</dbReference>
<evidence type="ECO:0000256" key="5">
    <source>
        <dbReference type="ARBA" id="ARBA00024226"/>
    </source>
</evidence>
<dbReference type="InterPro" id="IPR015590">
    <property type="entry name" value="Aldehyde_DH_dom"/>
</dbReference>
<dbReference type="InterPro" id="IPR016163">
    <property type="entry name" value="Ald_DH_C"/>
</dbReference>
<sequence length="506" mass="54631">MSRALLETLGLGPINVGFSGVCVCGHNSSHDKLASVNPSSGLTIAEVHQASLADYRQVVETARKAFLSWRMTPAPQRGEIVRQLGEEFRKQKEDLAKLISLETGKILPEAMGEVQEMIDICVLAAGLSRQLYGVTTHSERQRHRMFEQWHPLGVVGVISAFNFPVAVFAWNAAIAAVCGDTIIWKPSLETPLCAIAVQKMCNEVMSRNGLRGIFNLVIGPDEPIGEAITGDMQIPLVSATGSTRMGRRVAQRVAQRFGRVLLELGGNNALIVLNDADLDLALRNILFGALGTAGQRCTTTRRLIMQRGIAPKLTAQLLSAYKQMSIGNPLDPSTVMGPLINRKAVITMMDALLVAQQQGGEIVCGGKSIERNGFFVEPTIVKAHRDMSIIKQETFAPILYLLEVNTLEEAIATQNDVPQGLSSAIFTESLRSAEHFLGAEGSDCGIANVNLGTSGAEIGLAFGGEKETGGGREAGSDAWKSYMRRQTCTVNWSGRSQLAQEINFGK</sequence>
<reference evidence="9 10" key="1">
    <citation type="journal article" date="2016" name="Nat. Commun.">
        <title>Thousands of microbial genomes shed light on interconnected biogeochemical processes in an aquifer system.</title>
        <authorList>
            <person name="Anantharaman K."/>
            <person name="Brown C.T."/>
            <person name="Hug L.A."/>
            <person name="Sharon I."/>
            <person name="Castelle C.J."/>
            <person name="Probst A.J."/>
            <person name="Thomas B.C."/>
            <person name="Singh A."/>
            <person name="Wilkins M.J."/>
            <person name="Karaoz U."/>
            <person name="Brodie E.L."/>
            <person name="Williams K.H."/>
            <person name="Hubbard S.S."/>
            <person name="Banfield J.F."/>
        </authorList>
    </citation>
    <scope>NUCLEOTIDE SEQUENCE [LARGE SCALE GENOMIC DNA]</scope>
</reference>
<organism evidence="9 10">
    <name type="scientific">Candidatus Yanofskybacteria bacterium RIFCSPHIGHO2_01_FULL_44_17</name>
    <dbReference type="NCBI Taxonomy" id="1802668"/>
    <lineage>
        <taxon>Bacteria</taxon>
        <taxon>Candidatus Yanofskyibacteriota</taxon>
    </lineage>
</organism>
<dbReference type="Pfam" id="PF00171">
    <property type="entry name" value="Aldedh"/>
    <property type="match status" value="1"/>
</dbReference>
<dbReference type="InterPro" id="IPR029510">
    <property type="entry name" value="Ald_DH_CS_GLU"/>
</dbReference>
<evidence type="ECO:0000256" key="6">
    <source>
        <dbReference type="PROSITE-ProRule" id="PRU10007"/>
    </source>
</evidence>
<dbReference type="PANTHER" id="PTHR43521">
    <property type="entry name" value="ALPHA-AMINOADIPIC SEMIALDEHYDE DEHYDROGENASE"/>
    <property type="match status" value="1"/>
</dbReference>
<dbReference type="SUPFAM" id="SSF53720">
    <property type="entry name" value="ALDH-like"/>
    <property type="match status" value="1"/>
</dbReference>
<evidence type="ECO:0000256" key="1">
    <source>
        <dbReference type="ARBA" id="ARBA00009986"/>
    </source>
</evidence>
<evidence type="ECO:0000313" key="9">
    <source>
        <dbReference type="EMBL" id="OGN04921.1"/>
    </source>
</evidence>
<evidence type="ECO:0000256" key="3">
    <source>
        <dbReference type="ARBA" id="ARBA00023002"/>
    </source>
</evidence>
<dbReference type="Gene3D" id="3.40.605.10">
    <property type="entry name" value="Aldehyde Dehydrogenase, Chain A, domain 1"/>
    <property type="match status" value="1"/>
</dbReference>
<dbReference type="EC" id="1.2.1.3" evidence="5"/>
<evidence type="ECO:0000256" key="2">
    <source>
        <dbReference type="ARBA" id="ARBA00011881"/>
    </source>
</evidence>
<dbReference type="GO" id="GO:0004029">
    <property type="term" value="F:aldehyde dehydrogenase (NAD+) activity"/>
    <property type="evidence" value="ECO:0007669"/>
    <property type="project" value="UniProtKB-EC"/>
</dbReference>
<dbReference type="CDD" id="cd07130">
    <property type="entry name" value="ALDH_F7_AASADH"/>
    <property type="match status" value="1"/>
</dbReference>
<keyword evidence="3 7" id="KW-0560">Oxidoreductase</keyword>
<gene>
    <name evidence="9" type="ORF">A2831_02605</name>
</gene>
<dbReference type="Gene3D" id="3.40.309.10">
    <property type="entry name" value="Aldehyde Dehydrogenase, Chain A, domain 2"/>
    <property type="match status" value="1"/>
</dbReference>
<feature type="domain" description="Aldehyde dehydrogenase" evidence="8">
    <location>
        <begin position="29"/>
        <end position="487"/>
    </location>
</feature>
<proteinExistence type="inferred from homology"/>
<evidence type="ECO:0000256" key="4">
    <source>
        <dbReference type="ARBA" id="ARBA00023027"/>
    </source>
</evidence>
<dbReference type="Proteomes" id="UP000177507">
    <property type="component" value="Unassembled WGS sequence"/>
</dbReference>
<evidence type="ECO:0000256" key="7">
    <source>
        <dbReference type="RuleBase" id="RU003345"/>
    </source>
</evidence>
<accession>A0A1F8EVP2</accession>
<dbReference type="InterPro" id="IPR044638">
    <property type="entry name" value="ALDH7A1-like"/>
</dbReference>
<comment type="subunit">
    <text evidence="2">Homotetramer.</text>
</comment>
<protein>
    <recommendedName>
        <fullName evidence="5">aldehyde dehydrogenase (NAD(+))</fullName>
        <ecNumber evidence="5">1.2.1.3</ecNumber>
    </recommendedName>
</protein>